<dbReference type="Proteomes" id="UP000515806">
    <property type="component" value="Chromosome"/>
</dbReference>
<dbReference type="SUPFAM" id="SSF46785">
    <property type="entry name" value="Winged helix' DNA-binding domain"/>
    <property type="match status" value="1"/>
</dbReference>
<evidence type="ECO:0000256" key="2">
    <source>
        <dbReference type="ARBA" id="ARBA00023125"/>
    </source>
</evidence>
<keyword evidence="3" id="KW-0804">Transcription</keyword>
<dbReference type="AlphaFoldDB" id="A0A7G9QNY9"/>
<gene>
    <name evidence="5" type="ORF">H9L23_12425</name>
</gene>
<evidence type="ECO:0000313" key="6">
    <source>
        <dbReference type="Proteomes" id="UP000515806"/>
    </source>
</evidence>
<evidence type="ECO:0000256" key="1">
    <source>
        <dbReference type="ARBA" id="ARBA00023015"/>
    </source>
</evidence>
<dbReference type="PANTHER" id="PTHR33204">
    <property type="entry name" value="TRANSCRIPTIONAL REGULATOR, MARR FAMILY"/>
    <property type="match status" value="1"/>
</dbReference>
<dbReference type="GO" id="GO:0003677">
    <property type="term" value="F:DNA binding"/>
    <property type="evidence" value="ECO:0007669"/>
    <property type="project" value="UniProtKB-KW"/>
</dbReference>
<dbReference type="KEGG" id="proe:H9L23_12425"/>
<evidence type="ECO:0000256" key="3">
    <source>
        <dbReference type="ARBA" id="ARBA00023163"/>
    </source>
</evidence>
<keyword evidence="2" id="KW-0238">DNA-binding</keyword>
<organism evidence="5 6">
    <name type="scientific">Pedobacter roseus</name>
    <dbReference type="NCBI Taxonomy" id="336820"/>
    <lineage>
        <taxon>Bacteria</taxon>
        <taxon>Pseudomonadati</taxon>
        <taxon>Bacteroidota</taxon>
        <taxon>Sphingobacteriia</taxon>
        <taxon>Sphingobacteriales</taxon>
        <taxon>Sphingobacteriaceae</taxon>
        <taxon>Pedobacter</taxon>
    </lineage>
</organism>
<keyword evidence="1" id="KW-0805">Transcription regulation</keyword>
<dbReference type="InterPro" id="IPR036390">
    <property type="entry name" value="WH_DNA-bd_sf"/>
</dbReference>
<keyword evidence="6" id="KW-1185">Reference proteome</keyword>
<reference evidence="5 6" key="1">
    <citation type="submission" date="2020-08" db="EMBL/GenBank/DDBJ databases">
        <title>Genome sequence of Pedobacter roseus KACC 11594T.</title>
        <authorList>
            <person name="Hyun D.-W."/>
            <person name="Bae J.-W."/>
        </authorList>
    </citation>
    <scope>NUCLEOTIDE SEQUENCE [LARGE SCALE GENOMIC DNA]</scope>
    <source>
        <strain evidence="5 6">KACC 11594</strain>
    </source>
</reference>
<proteinExistence type="predicted"/>
<name>A0A7G9QNY9_9SPHI</name>
<dbReference type="InterPro" id="IPR002577">
    <property type="entry name" value="HTH_HxlR"/>
</dbReference>
<dbReference type="Pfam" id="PF01638">
    <property type="entry name" value="HxlR"/>
    <property type="match status" value="1"/>
</dbReference>
<protein>
    <submittedName>
        <fullName evidence="5">Helix-turn-helix transcriptional regulator</fullName>
    </submittedName>
</protein>
<accession>A0A7G9QNY9</accession>
<dbReference type="EMBL" id="CP060723">
    <property type="protein sequence ID" value="QNN45064.1"/>
    <property type="molecule type" value="Genomic_DNA"/>
</dbReference>
<evidence type="ECO:0000313" key="5">
    <source>
        <dbReference type="EMBL" id="QNN45064.1"/>
    </source>
</evidence>
<feature type="domain" description="HTH hxlR-type" evidence="4">
    <location>
        <begin position="1"/>
        <end position="99"/>
    </location>
</feature>
<dbReference type="Gene3D" id="1.10.10.10">
    <property type="entry name" value="Winged helix-like DNA-binding domain superfamily/Winged helix DNA-binding domain"/>
    <property type="match status" value="1"/>
</dbReference>
<dbReference type="PROSITE" id="PS51118">
    <property type="entry name" value="HTH_HXLR"/>
    <property type="match status" value="1"/>
</dbReference>
<dbReference type="InterPro" id="IPR036388">
    <property type="entry name" value="WH-like_DNA-bd_sf"/>
</dbReference>
<sequence length="101" mass="11403">MAVHDAIDVLSGKWKITIITCLLFGPKRYSEIMRDVKGISGKVLSRELREMETNLLISRTVIDTQPITVSYALTEYGQSVQPIITVLSAWGQTHREQISKK</sequence>
<evidence type="ECO:0000259" key="4">
    <source>
        <dbReference type="PROSITE" id="PS51118"/>
    </source>
</evidence>